<dbReference type="AlphaFoldDB" id="A0A2B4REV3"/>
<sequence>MKYCREVPLQKTECVKEIIHFRNLQNIEPAPFTICADFESFLKPITQERGKKTNRFQYHVPCSYGGVLISRDPEVRNLVRYHEEGDECGEWNSEKEEEDNECEEWNSEKEEEEENECDEWNREEDEETSLDLLHRVARISSMGGENAIRLVDTLKYAAFITSC</sequence>
<dbReference type="EMBL" id="LSMT01000717">
    <property type="protein sequence ID" value="PFX14867.1"/>
    <property type="molecule type" value="Genomic_DNA"/>
</dbReference>
<feature type="region of interest" description="Disordered" evidence="1">
    <location>
        <begin position="89"/>
        <end position="127"/>
    </location>
</feature>
<evidence type="ECO:0000313" key="2">
    <source>
        <dbReference type="EMBL" id="PFX14867.1"/>
    </source>
</evidence>
<evidence type="ECO:0000313" key="3">
    <source>
        <dbReference type="Proteomes" id="UP000225706"/>
    </source>
</evidence>
<accession>A0A2B4REV3</accession>
<protein>
    <submittedName>
        <fullName evidence="2">Uncharacterized protein</fullName>
    </submittedName>
</protein>
<dbReference type="Proteomes" id="UP000225706">
    <property type="component" value="Unassembled WGS sequence"/>
</dbReference>
<reference evidence="3" key="1">
    <citation type="journal article" date="2017" name="bioRxiv">
        <title>Comparative analysis of the genomes of Stylophora pistillata and Acropora digitifera provides evidence for extensive differences between species of corals.</title>
        <authorList>
            <person name="Voolstra C.R."/>
            <person name="Li Y."/>
            <person name="Liew Y.J."/>
            <person name="Baumgarten S."/>
            <person name="Zoccola D."/>
            <person name="Flot J.-F."/>
            <person name="Tambutte S."/>
            <person name="Allemand D."/>
            <person name="Aranda M."/>
        </authorList>
    </citation>
    <scope>NUCLEOTIDE SEQUENCE [LARGE SCALE GENOMIC DNA]</scope>
</reference>
<keyword evidence="3" id="KW-1185">Reference proteome</keyword>
<proteinExistence type="predicted"/>
<organism evidence="2 3">
    <name type="scientific">Stylophora pistillata</name>
    <name type="common">Smooth cauliflower coral</name>
    <dbReference type="NCBI Taxonomy" id="50429"/>
    <lineage>
        <taxon>Eukaryota</taxon>
        <taxon>Metazoa</taxon>
        <taxon>Cnidaria</taxon>
        <taxon>Anthozoa</taxon>
        <taxon>Hexacorallia</taxon>
        <taxon>Scleractinia</taxon>
        <taxon>Astrocoeniina</taxon>
        <taxon>Pocilloporidae</taxon>
        <taxon>Stylophora</taxon>
    </lineage>
</organism>
<evidence type="ECO:0000256" key="1">
    <source>
        <dbReference type="SAM" id="MobiDB-lite"/>
    </source>
</evidence>
<gene>
    <name evidence="2" type="ORF">AWC38_SpisGene20944</name>
</gene>
<name>A0A2B4REV3_STYPI</name>
<comment type="caution">
    <text evidence="2">The sequence shown here is derived from an EMBL/GenBank/DDBJ whole genome shotgun (WGS) entry which is preliminary data.</text>
</comment>